<keyword evidence="2" id="KW-1185">Reference proteome</keyword>
<proteinExistence type="predicted"/>
<dbReference type="Pfam" id="PF07394">
    <property type="entry name" value="DUF1501"/>
    <property type="match status" value="1"/>
</dbReference>
<dbReference type="InterPro" id="IPR006311">
    <property type="entry name" value="TAT_signal"/>
</dbReference>
<evidence type="ECO:0000313" key="2">
    <source>
        <dbReference type="Proteomes" id="UP000317036"/>
    </source>
</evidence>
<evidence type="ECO:0000313" key="1">
    <source>
        <dbReference type="EMBL" id="TVY01089.1"/>
    </source>
</evidence>
<reference evidence="1 2" key="1">
    <citation type="submission" date="2019-07" db="EMBL/GenBank/DDBJ databases">
        <authorList>
            <person name="Kim J."/>
        </authorList>
    </citation>
    <scope>NUCLEOTIDE SEQUENCE [LARGE SCALE GENOMIC DNA]</scope>
    <source>
        <strain evidence="1 2">JC52</strain>
    </source>
</reference>
<dbReference type="EMBL" id="VNJI01000070">
    <property type="protein sequence ID" value="TVY01089.1"/>
    <property type="molecule type" value="Genomic_DNA"/>
</dbReference>
<dbReference type="PANTHER" id="PTHR43737">
    <property type="entry name" value="BLL7424 PROTEIN"/>
    <property type="match status" value="1"/>
</dbReference>
<comment type="caution">
    <text evidence="1">The sequence shown here is derived from an EMBL/GenBank/DDBJ whole genome shotgun (WGS) entry which is preliminary data.</text>
</comment>
<dbReference type="InterPro" id="IPR017850">
    <property type="entry name" value="Alkaline_phosphatase_core_sf"/>
</dbReference>
<dbReference type="PROSITE" id="PS51318">
    <property type="entry name" value="TAT"/>
    <property type="match status" value="1"/>
</dbReference>
<dbReference type="RefSeq" id="WP_144854453.1">
    <property type="nucleotide sequence ID" value="NZ_VNJI01000070.1"/>
</dbReference>
<sequence>MKLTRRDFLIKGTALLATLGLGGPMIFAENGSLLSTQPANAADPDSPVLVVIQLSGGNDGINTIIPYGMGGYFDARPTLKITDSQVLTINDQLGFHPSLTQMHDLFGKGKLAVVQGVGYPKPDHSHFRSMEIWQTAEPEKLIRSGWLGRYAETLGQSSNPLNLLQIGNSANKAFNSEKVNVPVIQTLDTFNFLDPKTPKADQNRIAKAFLDMYDPERQGTVIQVTASRGKEAYESVEAVHSLTNTYQMKVEYPKTGIARDLQLVAKLLAGNSGTRVFYLQLGGFDDHVNEKDLHAKLLKQLDEALGTFYSDLEAQGLQDRVVTMAFSEFGRRVKENGNGGTDHGTAGPVFVLGGKVKGGLYGVMPSLTSLDNGDLKYEVDFRSVYSTLLDRWMKGDAQTVMGKSYENLGFI</sequence>
<dbReference type="SUPFAM" id="SSF53649">
    <property type="entry name" value="Alkaline phosphatase-like"/>
    <property type="match status" value="1"/>
</dbReference>
<dbReference type="InterPro" id="IPR010869">
    <property type="entry name" value="DUF1501"/>
</dbReference>
<protein>
    <submittedName>
        <fullName evidence="1">DUF1501 domain-containing protein</fullName>
    </submittedName>
</protein>
<dbReference type="OrthoDB" id="9779968at2"/>
<dbReference type="Proteomes" id="UP000317036">
    <property type="component" value="Unassembled WGS sequence"/>
</dbReference>
<name>A0A559JMJ2_9BACL</name>
<gene>
    <name evidence="1" type="ORF">FPZ49_32510</name>
</gene>
<dbReference type="AlphaFoldDB" id="A0A559JMJ2"/>
<dbReference type="PANTHER" id="PTHR43737:SF1">
    <property type="entry name" value="DUF1501 DOMAIN-CONTAINING PROTEIN"/>
    <property type="match status" value="1"/>
</dbReference>
<accession>A0A559JMJ2</accession>
<organism evidence="1 2">
    <name type="scientific">Paenibacillus cremeus</name>
    <dbReference type="NCBI Taxonomy" id="2163881"/>
    <lineage>
        <taxon>Bacteria</taxon>
        <taxon>Bacillati</taxon>
        <taxon>Bacillota</taxon>
        <taxon>Bacilli</taxon>
        <taxon>Bacillales</taxon>
        <taxon>Paenibacillaceae</taxon>
        <taxon>Paenibacillus</taxon>
    </lineage>
</organism>